<evidence type="ECO:0000259" key="5">
    <source>
        <dbReference type="Pfam" id="PF17675"/>
    </source>
</evidence>
<feature type="coiled-coil region" evidence="2">
    <location>
        <begin position="211"/>
        <end position="255"/>
    </location>
</feature>
<protein>
    <submittedName>
        <fullName evidence="6">Autophagy protein 6</fullName>
    </submittedName>
</protein>
<feature type="domain" description="Atg6 BARA" evidence="4">
    <location>
        <begin position="291"/>
        <end position="446"/>
    </location>
</feature>
<dbReference type="OrthoDB" id="20368at2759"/>
<evidence type="ECO:0000256" key="2">
    <source>
        <dbReference type="SAM" id="Coils"/>
    </source>
</evidence>
<feature type="compositionally biased region" description="Basic and acidic residues" evidence="3">
    <location>
        <begin position="472"/>
        <end position="482"/>
    </location>
</feature>
<keyword evidence="7" id="KW-1185">Reference proteome</keyword>
<sequence>MDDSLVCQRCHQPLLRDTSVTSLTQSQYGLIAGTLPAPAPPSSLQPAQKLQALPPASRPAAAAWSGANPIAESYVFLPDALGGGHGRAGSPAPPRSASSVAPSSASTSRAGSPALLATEPPAAPPAQPALAAKLDALLSSRTAIDHPLCTECTGLFQAELQRELEELTRERDAYINFERGLRKRADADSLGDDSTGLVGTSDEWDALLARKQELEDEEHALRLSLQERETELAAVKEDEERVRVEEAAVEREESEFLTSHASLSGQLSHLANTLSSAKTQLLLSTYLLQHLENTNVYNDAFQIGHAPLPDSNGKSSVSVGTINGLRLGGRPAVDWEEINAAWGLVALCIDRLAVKVGCTFETYKIVPLGSFSRIEEIPGKGVYELYASSDISPARLLQNRRFSYALVALLDCLRQLVDYGYRNGRAWGGAGIEISKDKINGHSIRLPGIASGMTLGSMSLMGLGGSSSAPGTDHETKSKEGNPDEQWTRACRNVLGVLKRILVVESEADRSA</sequence>
<dbReference type="GO" id="GO:0006995">
    <property type="term" value="P:cellular response to nitrogen starvation"/>
    <property type="evidence" value="ECO:0007669"/>
    <property type="project" value="TreeGrafter"/>
</dbReference>
<dbReference type="GO" id="GO:0000407">
    <property type="term" value="C:phagophore assembly site"/>
    <property type="evidence" value="ECO:0007669"/>
    <property type="project" value="TreeGrafter"/>
</dbReference>
<dbReference type="AlphaFoldDB" id="A0A427XCI0"/>
<name>A0A427XCI0_9TREE</name>
<dbReference type="GeneID" id="39590078"/>
<dbReference type="GO" id="GO:0000423">
    <property type="term" value="P:mitophagy"/>
    <property type="evidence" value="ECO:0007669"/>
    <property type="project" value="TreeGrafter"/>
</dbReference>
<dbReference type="Gene3D" id="1.10.418.40">
    <property type="entry name" value="Autophagy protein 6/Beclin 1"/>
    <property type="match status" value="1"/>
</dbReference>
<dbReference type="PANTHER" id="PTHR12768:SF4">
    <property type="entry name" value="BECLIN-1"/>
    <property type="match status" value="1"/>
</dbReference>
<dbReference type="STRING" id="105984.A0A427XCI0"/>
<dbReference type="InterPro" id="IPR040455">
    <property type="entry name" value="Atg6_BARA"/>
</dbReference>
<gene>
    <name evidence="6" type="primary">ATG6</name>
    <name evidence="6" type="ORF">EHS24_005535</name>
</gene>
<dbReference type="RefSeq" id="XP_028471693.1">
    <property type="nucleotide sequence ID" value="XM_028621058.1"/>
</dbReference>
<comment type="caution">
    <text evidence="6">The sequence shown here is derived from an EMBL/GenBank/DDBJ whole genome shotgun (WGS) entry which is preliminary data.</text>
</comment>
<evidence type="ECO:0000313" key="6">
    <source>
        <dbReference type="EMBL" id="RSH76546.1"/>
    </source>
</evidence>
<comment type="similarity">
    <text evidence="1">Belongs to the beclin family.</text>
</comment>
<dbReference type="GO" id="GO:0034272">
    <property type="term" value="C:phosphatidylinositol 3-kinase complex, class III, type II"/>
    <property type="evidence" value="ECO:0007669"/>
    <property type="project" value="TreeGrafter"/>
</dbReference>
<feature type="domain" description="Atg6/beclin coiled-coil" evidence="5">
    <location>
        <begin position="147"/>
        <end position="281"/>
    </location>
</feature>
<dbReference type="GO" id="GO:0043548">
    <property type="term" value="F:phosphatidylinositol 3-kinase binding"/>
    <property type="evidence" value="ECO:0007669"/>
    <property type="project" value="TreeGrafter"/>
</dbReference>
<dbReference type="Proteomes" id="UP000279236">
    <property type="component" value="Unassembled WGS sequence"/>
</dbReference>
<proteinExistence type="inferred from homology"/>
<dbReference type="GO" id="GO:0030674">
    <property type="term" value="F:protein-macromolecule adaptor activity"/>
    <property type="evidence" value="ECO:0007669"/>
    <property type="project" value="TreeGrafter"/>
</dbReference>
<dbReference type="Pfam" id="PF17675">
    <property type="entry name" value="APG6_N"/>
    <property type="match status" value="1"/>
</dbReference>
<dbReference type="Pfam" id="PF04111">
    <property type="entry name" value="APG6"/>
    <property type="match status" value="1"/>
</dbReference>
<dbReference type="EMBL" id="RSCE01000024">
    <property type="protein sequence ID" value="RSH76546.1"/>
    <property type="molecule type" value="Genomic_DNA"/>
</dbReference>
<dbReference type="InterPro" id="IPR038274">
    <property type="entry name" value="Atg6/Beclin_C_sf"/>
</dbReference>
<feature type="region of interest" description="Disordered" evidence="3">
    <location>
        <begin position="464"/>
        <end position="487"/>
    </location>
</feature>
<evidence type="ECO:0000313" key="7">
    <source>
        <dbReference type="Proteomes" id="UP000279236"/>
    </source>
</evidence>
<organism evidence="6 7">
    <name type="scientific">Apiotrichum porosum</name>
    <dbReference type="NCBI Taxonomy" id="105984"/>
    <lineage>
        <taxon>Eukaryota</taxon>
        <taxon>Fungi</taxon>
        <taxon>Dikarya</taxon>
        <taxon>Basidiomycota</taxon>
        <taxon>Agaricomycotina</taxon>
        <taxon>Tremellomycetes</taxon>
        <taxon>Trichosporonales</taxon>
        <taxon>Trichosporonaceae</taxon>
        <taxon>Apiotrichum</taxon>
    </lineage>
</organism>
<dbReference type="PANTHER" id="PTHR12768">
    <property type="entry name" value="BECLIN 1"/>
    <property type="match status" value="1"/>
</dbReference>
<dbReference type="GO" id="GO:0045324">
    <property type="term" value="P:late endosome to vacuole transport"/>
    <property type="evidence" value="ECO:0007669"/>
    <property type="project" value="TreeGrafter"/>
</dbReference>
<evidence type="ECO:0000256" key="3">
    <source>
        <dbReference type="SAM" id="MobiDB-lite"/>
    </source>
</evidence>
<feature type="compositionally biased region" description="Low complexity" evidence="3">
    <location>
        <begin position="95"/>
        <end position="120"/>
    </location>
</feature>
<reference evidence="6 7" key="1">
    <citation type="submission" date="2018-11" db="EMBL/GenBank/DDBJ databases">
        <title>Genome sequence of Apiotrichum porosum DSM 27194.</title>
        <authorList>
            <person name="Aliyu H."/>
            <person name="Gorte O."/>
            <person name="Ochsenreither K."/>
        </authorList>
    </citation>
    <scope>NUCLEOTIDE SEQUENCE [LARGE SCALE GENOMIC DNA]</scope>
    <source>
        <strain evidence="6 7">DSM 27194</strain>
    </source>
</reference>
<feature type="region of interest" description="Disordered" evidence="3">
    <location>
        <begin position="84"/>
        <end position="126"/>
    </location>
</feature>
<dbReference type="GO" id="GO:0000045">
    <property type="term" value="P:autophagosome assembly"/>
    <property type="evidence" value="ECO:0007669"/>
    <property type="project" value="TreeGrafter"/>
</dbReference>
<dbReference type="InterPro" id="IPR041691">
    <property type="entry name" value="Atg6/beclin_CC"/>
</dbReference>
<dbReference type="InterPro" id="IPR007243">
    <property type="entry name" value="Atg6/Beclin"/>
</dbReference>
<keyword evidence="2" id="KW-0175">Coiled coil</keyword>
<evidence type="ECO:0000259" key="4">
    <source>
        <dbReference type="Pfam" id="PF04111"/>
    </source>
</evidence>
<dbReference type="GO" id="GO:0034271">
    <property type="term" value="C:phosphatidylinositol 3-kinase complex, class III, type I"/>
    <property type="evidence" value="ECO:0007669"/>
    <property type="project" value="TreeGrafter"/>
</dbReference>
<accession>A0A427XCI0</accession>
<evidence type="ECO:0000256" key="1">
    <source>
        <dbReference type="ARBA" id="ARBA00005965"/>
    </source>
</evidence>